<gene>
    <name evidence="2" type="ORF">ASZ90_006515</name>
</gene>
<dbReference type="InterPro" id="IPR001041">
    <property type="entry name" value="2Fe-2S_ferredoxin-type"/>
</dbReference>
<dbReference type="AlphaFoldDB" id="A0A0W8FSA1"/>
<dbReference type="Gene3D" id="3.10.20.30">
    <property type="match status" value="1"/>
</dbReference>
<feature type="domain" description="2Fe-2S ferredoxin-type" evidence="1">
    <location>
        <begin position="9"/>
        <end position="99"/>
    </location>
</feature>
<dbReference type="Pfam" id="PF17651">
    <property type="entry name" value="Raco_middle"/>
    <property type="match status" value="1"/>
</dbReference>
<evidence type="ECO:0000259" key="1">
    <source>
        <dbReference type="PROSITE" id="PS51085"/>
    </source>
</evidence>
<name>A0A0W8FSA1_9ZZZZ</name>
<organism evidence="2">
    <name type="scientific">hydrocarbon metagenome</name>
    <dbReference type="NCBI Taxonomy" id="938273"/>
    <lineage>
        <taxon>unclassified sequences</taxon>
        <taxon>metagenomes</taxon>
        <taxon>ecological metagenomes</taxon>
    </lineage>
</organism>
<dbReference type="InterPro" id="IPR041414">
    <property type="entry name" value="Raco-like_middle"/>
</dbReference>
<dbReference type="CDD" id="cd00207">
    <property type="entry name" value="fer2"/>
    <property type="match status" value="1"/>
</dbReference>
<reference evidence="2" key="1">
    <citation type="journal article" date="2015" name="Proc. Natl. Acad. Sci. U.S.A.">
        <title>Networks of energetic and metabolic interactions define dynamics in microbial communities.</title>
        <authorList>
            <person name="Embree M."/>
            <person name="Liu J.K."/>
            <person name="Al-Bassam M.M."/>
            <person name="Zengler K."/>
        </authorList>
    </citation>
    <scope>NUCLEOTIDE SEQUENCE</scope>
</reference>
<dbReference type="SUPFAM" id="SSF54292">
    <property type="entry name" value="2Fe-2S ferredoxin-like"/>
    <property type="match status" value="1"/>
</dbReference>
<dbReference type="InterPro" id="IPR052911">
    <property type="entry name" value="Corrinoid_activation_enz"/>
</dbReference>
<evidence type="ECO:0000313" key="2">
    <source>
        <dbReference type="EMBL" id="KUG23708.1"/>
    </source>
</evidence>
<dbReference type="InterPro" id="IPR012675">
    <property type="entry name" value="Beta-grasp_dom_sf"/>
</dbReference>
<dbReference type="InterPro" id="IPR027980">
    <property type="entry name" value="RACo_C"/>
</dbReference>
<dbReference type="Pfam" id="PF14574">
    <property type="entry name" value="RACo_C_ter"/>
    <property type="match status" value="1"/>
</dbReference>
<keyword evidence="2" id="KW-0489">Methyltransferase</keyword>
<protein>
    <submittedName>
        <fullName evidence="2">Methyltransferase corrinoid activation protein</fullName>
    </submittedName>
</protein>
<dbReference type="PANTHER" id="PTHR42895">
    <property type="entry name" value="IRON-SULFUR CLUSTER-BINDING PROTEIN-RELATED"/>
    <property type="match status" value="1"/>
</dbReference>
<comment type="caution">
    <text evidence="2">The sequence shown here is derived from an EMBL/GenBank/DDBJ whole genome shotgun (WGS) entry which is preliminary data.</text>
</comment>
<keyword evidence="2" id="KW-0808">Transferase</keyword>
<dbReference type="InterPro" id="IPR036010">
    <property type="entry name" value="2Fe-2S_ferredoxin-like_sf"/>
</dbReference>
<dbReference type="Pfam" id="PF00111">
    <property type="entry name" value="Fer2"/>
    <property type="match status" value="1"/>
</dbReference>
<dbReference type="InterPro" id="IPR042259">
    <property type="entry name" value="Raco-like_middle_sf"/>
</dbReference>
<accession>A0A0W8FSA1</accession>
<proteinExistence type="predicted"/>
<dbReference type="Gene3D" id="3.30.420.480">
    <property type="entry name" value="Domain of unknown function (DUF4445)"/>
    <property type="match status" value="1"/>
</dbReference>
<dbReference type="PROSITE" id="PS51085">
    <property type="entry name" value="2FE2S_FER_2"/>
    <property type="match status" value="1"/>
</dbReference>
<dbReference type="GO" id="GO:0051536">
    <property type="term" value="F:iron-sulfur cluster binding"/>
    <property type="evidence" value="ECO:0007669"/>
    <property type="project" value="InterPro"/>
</dbReference>
<dbReference type="GO" id="GO:0032259">
    <property type="term" value="P:methylation"/>
    <property type="evidence" value="ECO:0007669"/>
    <property type="project" value="UniProtKB-KW"/>
</dbReference>
<sequence length="522" mass="56982">MNDPDIKKYVLTLLPEAKKVTVSKETLLADALIDAGVSLPMPCGGKGVCGKCKVKVDGKLSEKTNIELKVQKDHPGYRLACQTRITGNASAYVQKKPLTTVLSCPSLDLHSDCGMAIDIGTTTVQITLVDLIQHQSYPVDSFLNPQRRYGHDVISRIAAARAPYTFQDLARSIRNRVFSSIVNVMKTIGLSPQKVRQLTFSGNTTMLHLLFGLDVSSIGIYPYNAQCLNFRGFKPEDIDCQEIFPQAHILALPAVSAFLGGDFIGGLTLCHTNGFYKNIFFIDMGTNGEMFLINSSGKIAAASCAMGPALEGMNISCGMTADSGAITHIRLHQNMLEYEMIPDGQPVGITGTALIDLLSVLLETGHLSAGGSFHRQIESINLPSPMRYENTAKGKQIKLWGNVTLTQTDVRNVQLAKGASLAAANILLREVGCLPGDIEHVIVAGAFGQNIEPGNFRRIKFIPDFSSAQYHFLGNTSLKAAERACFDEDFMKKAYLLRDKVQEVDLARHSDFEKEFIAALNF</sequence>
<dbReference type="EMBL" id="LNQE01000890">
    <property type="protein sequence ID" value="KUG23708.1"/>
    <property type="molecule type" value="Genomic_DNA"/>
</dbReference>
<dbReference type="PANTHER" id="PTHR42895:SF1">
    <property type="entry name" value="IRON-SULFUR CLUSTER PROTEIN"/>
    <property type="match status" value="1"/>
</dbReference>
<dbReference type="GO" id="GO:0008168">
    <property type="term" value="F:methyltransferase activity"/>
    <property type="evidence" value="ECO:0007669"/>
    <property type="project" value="UniProtKB-KW"/>
</dbReference>